<dbReference type="Proteomes" id="UP000324517">
    <property type="component" value="Unassembled WGS sequence"/>
</dbReference>
<comment type="caution">
    <text evidence="2">The sequence shown here is derived from an EMBL/GenBank/DDBJ whole genome shotgun (WGS) entry which is preliminary data.</text>
</comment>
<accession>A0A5D4T1Q7</accession>
<sequence length="70" mass="7740">MVKRKGPTVKYLVMMSSVFCLSIILQSIVVVSTPHPFVRIINLIAIIGASGIVGAFIREIYILKNRSSIH</sequence>
<dbReference type="EMBL" id="VTET01000009">
    <property type="protein sequence ID" value="TYS69315.1"/>
    <property type="molecule type" value="Genomic_DNA"/>
</dbReference>
<evidence type="ECO:0000256" key="1">
    <source>
        <dbReference type="SAM" id="Phobius"/>
    </source>
</evidence>
<protein>
    <submittedName>
        <fullName evidence="2">Uncharacterized protein</fullName>
    </submittedName>
</protein>
<dbReference type="OrthoDB" id="2941012at2"/>
<organism evidence="2 3">
    <name type="scientific">Sutcliffiella horikoshii</name>
    <dbReference type="NCBI Taxonomy" id="79883"/>
    <lineage>
        <taxon>Bacteria</taxon>
        <taxon>Bacillati</taxon>
        <taxon>Bacillota</taxon>
        <taxon>Bacilli</taxon>
        <taxon>Bacillales</taxon>
        <taxon>Bacillaceae</taxon>
        <taxon>Sutcliffiella</taxon>
    </lineage>
</organism>
<feature type="transmembrane region" description="Helical" evidence="1">
    <location>
        <begin position="12"/>
        <end position="31"/>
    </location>
</feature>
<name>A0A5D4T1Q7_9BACI</name>
<gene>
    <name evidence="2" type="ORF">FZC75_17320</name>
</gene>
<evidence type="ECO:0000313" key="2">
    <source>
        <dbReference type="EMBL" id="TYS69315.1"/>
    </source>
</evidence>
<reference evidence="2 3" key="1">
    <citation type="submission" date="2019-08" db="EMBL/GenBank/DDBJ databases">
        <title>Bacillus genomes from the desert of Cuatro Cienegas, Coahuila.</title>
        <authorList>
            <person name="Olmedo-Alvarez G."/>
        </authorList>
    </citation>
    <scope>NUCLEOTIDE SEQUENCE [LARGE SCALE GENOMIC DNA]</scope>
    <source>
        <strain evidence="2 3">CH98b_3T</strain>
    </source>
</reference>
<keyword evidence="1" id="KW-0472">Membrane</keyword>
<feature type="transmembrane region" description="Helical" evidence="1">
    <location>
        <begin position="37"/>
        <end position="57"/>
    </location>
</feature>
<evidence type="ECO:0000313" key="3">
    <source>
        <dbReference type="Proteomes" id="UP000324517"/>
    </source>
</evidence>
<dbReference type="AlphaFoldDB" id="A0A5D4T1Q7"/>
<proteinExistence type="predicted"/>
<keyword evidence="1" id="KW-1133">Transmembrane helix</keyword>
<keyword evidence="1" id="KW-0812">Transmembrane</keyword>